<gene>
    <name evidence="2" type="ORF">FRIFI_2457</name>
</gene>
<protein>
    <submittedName>
        <fullName evidence="2">Uncharacterized protein</fullName>
    </submittedName>
</protein>
<proteinExistence type="predicted"/>
<feature type="transmembrane region" description="Helical" evidence="1">
    <location>
        <begin position="119"/>
        <end position="142"/>
    </location>
</feature>
<dbReference type="EMBL" id="LN650648">
    <property type="protein sequence ID" value="CEI73982.1"/>
    <property type="molecule type" value="Genomic_DNA"/>
</dbReference>
<organism evidence="2 3">
    <name type="scientific">Romboutsia hominis</name>
    <dbReference type="NCBI Taxonomy" id="1507512"/>
    <lineage>
        <taxon>Bacteria</taxon>
        <taxon>Bacillati</taxon>
        <taxon>Bacillota</taxon>
        <taxon>Clostridia</taxon>
        <taxon>Peptostreptococcales</taxon>
        <taxon>Peptostreptococcaceae</taxon>
        <taxon>Romboutsia</taxon>
    </lineage>
</organism>
<keyword evidence="1" id="KW-1133">Transmembrane helix</keyword>
<reference evidence="2 3" key="1">
    <citation type="submission" date="2014-09" db="EMBL/GenBank/DDBJ databases">
        <authorList>
            <person name="Hornung B.V."/>
        </authorList>
    </citation>
    <scope>NUCLEOTIDE SEQUENCE [LARGE SCALE GENOMIC DNA]</scope>
    <source>
        <strain evidence="2 3">FRIFI</strain>
    </source>
</reference>
<dbReference type="KEGG" id="rhom:FRIFI_2457"/>
<dbReference type="RefSeq" id="WP_166506002.1">
    <property type="nucleotide sequence ID" value="NZ_LN650648.1"/>
</dbReference>
<feature type="transmembrane region" description="Helical" evidence="1">
    <location>
        <begin position="61"/>
        <end position="81"/>
    </location>
</feature>
<keyword evidence="1" id="KW-0812">Transmembrane</keyword>
<feature type="transmembrane region" description="Helical" evidence="1">
    <location>
        <begin position="93"/>
        <end position="113"/>
    </location>
</feature>
<feature type="transmembrane region" description="Helical" evidence="1">
    <location>
        <begin position="9"/>
        <end position="31"/>
    </location>
</feature>
<keyword evidence="1" id="KW-0472">Membrane</keyword>
<dbReference type="AlphaFoldDB" id="A0A2P2BUH1"/>
<dbReference type="Proteomes" id="UP000245695">
    <property type="component" value="Chromosome 1"/>
</dbReference>
<name>A0A2P2BUH1_9FIRM</name>
<evidence type="ECO:0000313" key="3">
    <source>
        <dbReference type="Proteomes" id="UP000245695"/>
    </source>
</evidence>
<keyword evidence="3" id="KW-1185">Reference proteome</keyword>
<accession>A0A2P2BUH1</accession>
<evidence type="ECO:0000256" key="1">
    <source>
        <dbReference type="SAM" id="Phobius"/>
    </source>
</evidence>
<sequence>MSKKVLRKLAYSLTLFIQIALAVSIFIIEYLTNKNAGIMQYVRYNKFIFEHGILNTNNLQVIKIISIILFIIFGTIFMHCIKNKKNTFIRYQITISMIMSIIVSMVISSNYFIGMLAYHYFIITFILVLLIQMLVVGITFYIDNKQKIGLYKVLFFCFNNIYLFQRNLLSHLNHLFFLKLA</sequence>
<evidence type="ECO:0000313" key="2">
    <source>
        <dbReference type="EMBL" id="CEI73982.1"/>
    </source>
</evidence>